<dbReference type="EMBL" id="CAUJNA010001335">
    <property type="protein sequence ID" value="CAJ1386118.1"/>
    <property type="molecule type" value="Genomic_DNA"/>
</dbReference>
<feature type="compositionally biased region" description="Basic and acidic residues" evidence="1">
    <location>
        <begin position="104"/>
        <end position="113"/>
    </location>
</feature>
<accession>A0AA36N1C0</accession>
<dbReference type="AlphaFoldDB" id="A0AA36N1C0"/>
<feature type="compositionally biased region" description="Low complexity" evidence="1">
    <location>
        <begin position="161"/>
        <end position="172"/>
    </location>
</feature>
<keyword evidence="3" id="KW-1185">Reference proteome</keyword>
<organism evidence="2 3">
    <name type="scientific">Effrenium voratum</name>
    <dbReference type="NCBI Taxonomy" id="2562239"/>
    <lineage>
        <taxon>Eukaryota</taxon>
        <taxon>Sar</taxon>
        <taxon>Alveolata</taxon>
        <taxon>Dinophyceae</taxon>
        <taxon>Suessiales</taxon>
        <taxon>Symbiodiniaceae</taxon>
        <taxon>Effrenium</taxon>
    </lineage>
</organism>
<reference evidence="2" key="1">
    <citation type="submission" date="2023-08" db="EMBL/GenBank/DDBJ databases">
        <authorList>
            <person name="Chen Y."/>
            <person name="Shah S."/>
            <person name="Dougan E. K."/>
            <person name="Thang M."/>
            <person name="Chan C."/>
        </authorList>
    </citation>
    <scope>NUCLEOTIDE SEQUENCE</scope>
</reference>
<protein>
    <submittedName>
        <fullName evidence="2">Uncharacterized protein</fullName>
    </submittedName>
</protein>
<dbReference type="Proteomes" id="UP001178507">
    <property type="component" value="Unassembled WGS sequence"/>
</dbReference>
<comment type="caution">
    <text evidence="2">The sequence shown here is derived from an EMBL/GenBank/DDBJ whole genome shotgun (WGS) entry which is preliminary data.</text>
</comment>
<proteinExistence type="predicted"/>
<evidence type="ECO:0000313" key="3">
    <source>
        <dbReference type="Proteomes" id="UP001178507"/>
    </source>
</evidence>
<evidence type="ECO:0000256" key="1">
    <source>
        <dbReference type="SAM" id="MobiDB-lite"/>
    </source>
</evidence>
<sequence length="270" mass="27891">MVVQLHDERLRALPSVDKEFRHPALAAGGSGGAEAGRGDLHLGGGRLRVAGGAGPADAHGPAGRGAQRGVAELRAEQRGARPALAAGTGAPGPPGRSRRRRRRGAAERRELQHGHHRLWPGRSVAEGPGAALVHAEGGGAGGPLHGHRRGVGLRGLRPVAPGPAGAAVHPGDAGWGPSSALRSELDAAESPASDEGSPPKGRYFDPLPFDSRDWELDSTGVQLDFLSGAFEAKPNVFGCASDVNICEVQRRPAEGLRLLQVLSEAAMLRI</sequence>
<feature type="compositionally biased region" description="Low complexity" evidence="1">
    <location>
        <begin position="55"/>
        <end position="65"/>
    </location>
</feature>
<name>A0AA36N1C0_9DINO</name>
<feature type="region of interest" description="Disordered" evidence="1">
    <location>
        <begin position="46"/>
        <end position="124"/>
    </location>
</feature>
<feature type="region of interest" description="Disordered" evidence="1">
    <location>
        <begin position="161"/>
        <end position="204"/>
    </location>
</feature>
<gene>
    <name evidence="2" type="ORF">EVOR1521_LOCUS12560</name>
</gene>
<evidence type="ECO:0000313" key="2">
    <source>
        <dbReference type="EMBL" id="CAJ1386118.1"/>
    </source>
</evidence>
<feature type="region of interest" description="Disordered" evidence="1">
    <location>
        <begin position="133"/>
        <end position="152"/>
    </location>
</feature>